<dbReference type="GO" id="GO:0009696">
    <property type="term" value="P:salicylic acid metabolic process"/>
    <property type="evidence" value="ECO:0007669"/>
    <property type="project" value="TreeGrafter"/>
</dbReference>
<evidence type="ECO:0000313" key="3">
    <source>
        <dbReference type="Proteomes" id="UP000245086"/>
    </source>
</evidence>
<dbReference type="InterPro" id="IPR045889">
    <property type="entry name" value="MES/HNL"/>
</dbReference>
<protein>
    <submittedName>
        <fullName evidence="2">Pyrethroid hydrolase</fullName>
        <ecNumber evidence="2">3.1.1.88</ecNumber>
    </submittedName>
</protein>
<dbReference type="PANTHER" id="PTHR10992:SF1032">
    <property type="entry name" value="METHYLESTERASE 17"/>
    <property type="match status" value="1"/>
</dbReference>
<proteinExistence type="predicted"/>
<dbReference type="GO" id="GO:0080030">
    <property type="term" value="F:methyl indole-3-acetate esterase activity"/>
    <property type="evidence" value="ECO:0007669"/>
    <property type="project" value="TreeGrafter"/>
</dbReference>
<dbReference type="GO" id="GO:0080032">
    <property type="term" value="F:methyl jasmonate esterase activity"/>
    <property type="evidence" value="ECO:0007669"/>
    <property type="project" value="TreeGrafter"/>
</dbReference>
<sequence>MKSAHNHSLTRRQTLVAATGAAGLATVETSPSVAAPAVQSTPKRTFVLVHGTWHGGWVWRQVAERLQRQGHRVLTPTATGCGERAHLIRPETNLTTHVQDICATIEMEDAEDVILVGHSFGGLTITGVADRLGRRISQLVFFDAFIPTRTRPAWVMPEADGSWPAWWRDRQTHFIDGYKMVFFDHYPLKMLVPEEDTTNIALLKRKLSWHPAGQWTEKLSFANGGWENHKRTYVHTTLQTFAPSSPAMWGPGKEVGWNWIDVPTSRDGMLTHPDVVADCFAGLA</sequence>
<dbReference type="GO" id="GO:0080031">
    <property type="term" value="F:methyl salicylate esterase activity"/>
    <property type="evidence" value="ECO:0007669"/>
    <property type="project" value="TreeGrafter"/>
</dbReference>
<keyword evidence="3" id="KW-1185">Reference proteome</keyword>
<name>A0A2P2EBN3_9PROT</name>
<dbReference type="GO" id="GO:0102209">
    <property type="term" value="F:trans-permethrin hydrolase activity"/>
    <property type="evidence" value="ECO:0007669"/>
    <property type="project" value="UniProtKB-EC"/>
</dbReference>
<evidence type="ECO:0000259" key="1">
    <source>
        <dbReference type="Pfam" id="PF12697"/>
    </source>
</evidence>
<dbReference type="SUPFAM" id="SSF53474">
    <property type="entry name" value="alpha/beta-Hydrolases"/>
    <property type="match status" value="1"/>
</dbReference>
<feature type="domain" description="AB hydrolase-1" evidence="1">
    <location>
        <begin position="46"/>
        <end position="210"/>
    </location>
</feature>
<organism evidence="2 3">
    <name type="scientific">Candidatus Phycosocius bacilliformis</name>
    <dbReference type="NCBI Taxonomy" id="1445552"/>
    <lineage>
        <taxon>Bacteria</taxon>
        <taxon>Pseudomonadati</taxon>
        <taxon>Pseudomonadota</taxon>
        <taxon>Alphaproteobacteria</taxon>
        <taxon>Caulobacterales</taxon>
        <taxon>Caulobacterales incertae sedis</taxon>
        <taxon>Candidatus Phycosocius</taxon>
    </lineage>
</organism>
<dbReference type="EMBL" id="BFBR01000006">
    <property type="protein sequence ID" value="GBF58459.1"/>
    <property type="molecule type" value="Genomic_DNA"/>
</dbReference>
<dbReference type="Proteomes" id="UP000245086">
    <property type="component" value="Unassembled WGS sequence"/>
</dbReference>
<keyword evidence="2" id="KW-0378">Hydrolase</keyword>
<dbReference type="OrthoDB" id="9814966at2"/>
<dbReference type="GO" id="GO:0009694">
    <property type="term" value="P:jasmonic acid metabolic process"/>
    <property type="evidence" value="ECO:0007669"/>
    <property type="project" value="TreeGrafter"/>
</dbReference>
<accession>A0A2P2EBN3</accession>
<dbReference type="PANTHER" id="PTHR10992">
    <property type="entry name" value="METHYLESTERASE FAMILY MEMBER"/>
    <property type="match status" value="1"/>
</dbReference>
<evidence type="ECO:0000313" key="2">
    <source>
        <dbReference type="EMBL" id="GBF58459.1"/>
    </source>
</evidence>
<dbReference type="EC" id="3.1.1.88" evidence="2"/>
<dbReference type="AlphaFoldDB" id="A0A2P2EBN3"/>
<dbReference type="PROSITE" id="PS51318">
    <property type="entry name" value="TAT"/>
    <property type="match status" value="1"/>
</dbReference>
<reference evidence="2 3" key="1">
    <citation type="journal article" date="2018" name="Genome Announc.">
        <title>Draft Genome Sequence of "Candidatus Phycosocius bacilliformis," an Alphaproteobacterial Ectosymbiont of the Hydrocarbon-Producing Green Alga Botryococcus braunii.</title>
        <authorList>
            <person name="Tanabe Y."/>
            <person name="Yamaguchi H."/>
            <person name="Watanabe M.M."/>
        </authorList>
    </citation>
    <scope>NUCLEOTIDE SEQUENCE [LARGE SCALE GENOMIC DNA]</scope>
    <source>
        <strain evidence="2 3">BOTRYCO-2</strain>
    </source>
</reference>
<dbReference type="InterPro" id="IPR000073">
    <property type="entry name" value="AB_hydrolase_1"/>
</dbReference>
<comment type="caution">
    <text evidence="2">The sequence shown here is derived from an EMBL/GenBank/DDBJ whole genome shotgun (WGS) entry which is preliminary data.</text>
</comment>
<dbReference type="RefSeq" id="WP_108985317.1">
    <property type="nucleotide sequence ID" value="NZ_BFBR01000006.1"/>
</dbReference>
<dbReference type="InterPro" id="IPR029058">
    <property type="entry name" value="AB_hydrolase_fold"/>
</dbReference>
<dbReference type="Gene3D" id="3.40.50.1820">
    <property type="entry name" value="alpha/beta hydrolase"/>
    <property type="match status" value="1"/>
</dbReference>
<dbReference type="InterPro" id="IPR006311">
    <property type="entry name" value="TAT_signal"/>
</dbReference>
<gene>
    <name evidence="2" type="primary">pytH</name>
    <name evidence="2" type="ORF">PbB2_02143</name>
</gene>
<dbReference type="Pfam" id="PF12697">
    <property type="entry name" value="Abhydrolase_6"/>
    <property type="match status" value="1"/>
</dbReference>